<dbReference type="PANTHER" id="PTHR10332:SF88">
    <property type="entry name" value="EQUILIBRATIVE NUCLEOSIDE TRANSPORTER 1, ISOFORM A"/>
    <property type="match status" value="1"/>
</dbReference>
<comment type="caution">
    <text evidence="8">The sequence shown here is derived from an EMBL/GenBank/DDBJ whole genome shotgun (WGS) entry which is preliminary data.</text>
</comment>
<dbReference type="Proteomes" id="UP001152885">
    <property type="component" value="Unassembled WGS sequence"/>
</dbReference>
<evidence type="ECO:0000256" key="3">
    <source>
        <dbReference type="ARBA" id="ARBA00022448"/>
    </source>
</evidence>
<dbReference type="Pfam" id="PF01733">
    <property type="entry name" value="Nucleoside_tran"/>
    <property type="match status" value="1"/>
</dbReference>
<dbReference type="EMBL" id="CANTUO010000004">
    <property type="protein sequence ID" value="CAI5759656.1"/>
    <property type="molecule type" value="Genomic_DNA"/>
</dbReference>
<feature type="transmembrane region" description="Helical" evidence="7">
    <location>
        <begin position="433"/>
        <end position="457"/>
    </location>
</feature>
<keyword evidence="4 7" id="KW-0812">Transmembrane</keyword>
<evidence type="ECO:0000256" key="4">
    <source>
        <dbReference type="ARBA" id="ARBA00022692"/>
    </source>
</evidence>
<feature type="transmembrane region" description="Helical" evidence="7">
    <location>
        <begin position="42"/>
        <end position="67"/>
    </location>
</feature>
<dbReference type="PIRSF" id="PIRSF016379">
    <property type="entry name" value="ENT"/>
    <property type="match status" value="1"/>
</dbReference>
<feature type="transmembrane region" description="Helical" evidence="7">
    <location>
        <begin position="290"/>
        <end position="308"/>
    </location>
</feature>
<evidence type="ECO:0008006" key="10">
    <source>
        <dbReference type="Google" id="ProtNLM"/>
    </source>
</evidence>
<dbReference type="GO" id="GO:0015205">
    <property type="term" value="F:nucleobase transmembrane transporter activity"/>
    <property type="evidence" value="ECO:0007669"/>
    <property type="project" value="TreeGrafter"/>
</dbReference>
<accession>A0A9W4U1E8</accession>
<organism evidence="8 9">
    <name type="scientific">Candida verbasci</name>
    <dbReference type="NCBI Taxonomy" id="1227364"/>
    <lineage>
        <taxon>Eukaryota</taxon>
        <taxon>Fungi</taxon>
        <taxon>Dikarya</taxon>
        <taxon>Ascomycota</taxon>
        <taxon>Saccharomycotina</taxon>
        <taxon>Pichiomycetes</taxon>
        <taxon>Debaryomycetaceae</taxon>
        <taxon>Candida/Lodderomyces clade</taxon>
        <taxon>Candida</taxon>
    </lineage>
</organism>
<reference evidence="8" key="1">
    <citation type="submission" date="2022-12" db="EMBL/GenBank/DDBJ databases">
        <authorList>
            <person name="Brejova B."/>
        </authorList>
    </citation>
    <scope>NUCLEOTIDE SEQUENCE</scope>
</reference>
<keyword evidence="6 7" id="KW-0472">Membrane</keyword>
<comment type="subcellular location">
    <subcellularLocation>
        <location evidence="1">Membrane</location>
        <topology evidence="1">Multi-pass membrane protein</topology>
    </subcellularLocation>
</comment>
<dbReference type="PRINTS" id="PR01130">
    <property type="entry name" value="DERENTRNSPRT"/>
</dbReference>
<sequence length="460" mass="52370">MTIRDHDPIAEDSRTGSTIFQHDPIVFKLSNYFHLKLSTLKYITFTIIGIALLWPWNCFLSASGYYSERFINSPKLIKIYSSTMMSISTLTSTIYNFYLSQNQTNVNYNFRIKFGFYLTFFIFTIMAFSCILSFFIHLNDILFFNILMTMVLISSMATCLAQNGTMAIVNVLGSIYANAVMVGQAIAGVLPSSALIISILIVGDKKKVKDEHVDKDFGLFIYYITASLISMVSIGLLFLTTHCKEKQTYQRLNEIMEEPEEEEEGANVNEDVHQQKEFVPFTQLWSKLKLIVLTIFFTFSITLIFPIFASTVTSNNTNSSSKFFKKNIFIPFIYFVWNIGDLMGRLLCGYPKLKFLIKNPKNQIIYSLARLIFIPLFLTCNIHPEDSKFKPIINSDLWYILLQFLFGISNGQLCTSAFMTVAKYCDTNDEKEAAGGFTSVFLSFGLAAGSLFSYLLVFAI</sequence>
<evidence type="ECO:0000313" key="8">
    <source>
        <dbReference type="EMBL" id="CAI5759656.1"/>
    </source>
</evidence>
<feature type="transmembrane region" description="Helical" evidence="7">
    <location>
        <begin position="114"/>
        <end position="136"/>
    </location>
</feature>
<dbReference type="PANTHER" id="PTHR10332">
    <property type="entry name" value="EQUILIBRATIVE NUCLEOSIDE TRANSPORTER"/>
    <property type="match status" value="1"/>
</dbReference>
<evidence type="ECO:0000256" key="5">
    <source>
        <dbReference type="ARBA" id="ARBA00022989"/>
    </source>
</evidence>
<dbReference type="InterPro" id="IPR002259">
    <property type="entry name" value="Eqnu_transpt"/>
</dbReference>
<keyword evidence="5 7" id="KW-1133">Transmembrane helix</keyword>
<keyword evidence="9" id="KW-1185">Reference proteome</keyword>
<evidence type="ECO:0000256" key="7">
    <source>
        <dbReference type="SAM" id="Phobius"/>
    </source>
</evidence>
<proteinExistence type="inferred from homology"/>
<feature type="transmembrane region" description="Helical" evidence="7">
    <location>
        <begin position="397"/>
        <end position="421"/>
    </location>
</feature>
<gene>
    <name evidence="8" type="ORF">CANVERA_P4167</name>
</gene>
<evidence type="ECO:0000313" key="9">
    <source>
        <dbReference type="Proteomes" id="UP001152885"/>
    </source>
</evidence>
<dbReference type="OrthoDB" id="46396at2759"/>
<protein>
    <recommendedName>
        <fullName evidence="10">Nucleoside transporter FUN26</fullName>
    </recommendedName>
</protein>
<evidence type="ECO:0000256" key="2">
    <source>
        <dbReference type="ARBA" id="ARBA00007965"/>
    </source>
</evidence>
<dbReference type="SUPFAM" id="SSF103473">
    <property type="entry name" value="MFS general substrate transporter"/>
    <property type="match status" value="1"/>
</dbReference>
<keyword evidence="3" id="KW-0813">Transport</keyword>
<feature type="transmembrane region" description="Helical" evidence="7">
    <location>
        <begin position="142"/>
        <end position="163"/>
    </location>
</feature>
<dbReference type="GO" id="GO:0005886">
    <property type="term" value="C:plasma membrane"/>
    <property type="evidence" value="ECO:0007669"/>
    <property type="project" value="TreeGrafter"/>
</dbReference>
<feature type="transmembrane region" description="Helical" evidence="7">
    <location>
        <begin position="328"/>
        <end position="348"/>
    </location>
</feature>
<dbReference type="GO" id="GO:0000329">
    <property type="term" value="C:fungal-type vacuole membrane"/>
    <property type="evidence" value="ECO:0007669"/>
    <property type="project" value="TreeGrafter"/>
</dbReference>
<dbReference type="GO" id="GO:0034257">
    <property type="term" value="F:nicotinamide riboside transmembrane transporter activity"/>
    <property type="evidence" value="ECO:0007669"/>
    <property type="project" value="TreeGrafter"/>
</dbReference>
<feature type="transmembrane region" description="Helical" evidence="7">
    <location>
        <begin position="220"/>
        <end position="241"/>
    </location>
</feature>
<dbReference type="AlphaFoldDB" id="A0A9W4U1E8"/>
<evidence type="ECO:0000256" key="1">
    <source>
        <dbReference type="ARBA" id="ARBA00004141"/>
    </source>
</evidence>
<name>A0A9W4U1E8_9ASCO</name>
<evidence type="ECO:0000256" key="6">
    <source>
        <dbReference type="ARBA" id="ARBA00023136"/>
    </source>
</evidence>
<feature type="transmembrane region" description="Helical" evidence="7">
    <location>
        <begin position="175"/>
        <end position="200"/>
    </location>
</feature>
<feature type="transmembrane region" description="Helical" evidence="7">
    <location>
        <begin position="79"/>
        <end position="98"/>
    </location>
</feature>
<dbReference type="InterPro" id="IPR036259">
    <property type="entry name" value="MFS_trans_sf"/>
</dbReference>
<comment type="similarity">
    <text evidence="2">Belongs to the SLC29A/ENT transporter (TC 2.A.57) family.</text>
</comment>